<gene>
    <name evidence="8" type="ORF">ZOSMA_132G00090</name>
</gene>
<evidence type="ECO:0000256" key="1">
    <source>
        <dbReference type="ARBA" id="ARBA00004567"/>
    </source>
</evidence>
<keyword evidence="6" id="KW-0906">Nuclear pore complex</keyword>
<dbReference type="GO" id="GO:0000056">
    <property type="term" value="P:ribosomal small subunit export from nucleus"/>
    <property type="evidence" value="ECO:0000318"/>
    <property type="project" value="GO_Central"/>
</dbReference>
<keyword evidence="5" id="KW-0811">Translocation</keyword>
<evidence type="ECO:0000313" key="8">
    <source>
        <dbReference type="EMBL" id="KMZ74236.1"/>
    </source>
</evidence>
<proteinExistence type="predicted"/>
<evidence type="ECO:0000256" key="6">
    <source>
        <dbReference type="ARBA" id="ARBA00023132"/>
    </source>
</evidence>
<evidence type="ECO:0000256" key="3">
    <source>
        <dbReference type="ARBA" id="ARBA00022816"/>
    </source>
</evidence>
<dbReference type="EMBL" id="LFYR01000379">
    <property type="protein sequence ID" value="KMZ74236.1"/>
    <property type="molecule type" value="Genomic_DNA"/>
</dbReference>
<comment type="subcellular location">
    <subcellularLocation>
        <location evidence="1">Nucleus</location>
        <location evidence="1">Nuclear pore complex</location>
    </subcellularLocation>
</comment>
<keyword evidence="3" id="KW-0509">mRNA transport</keyword>
<evidence type="ECO:0000256" key="2">
    <source>
        <dbReference type="ARBA" id="ARBA00022448"/>
    </source>
</evidence>
<keyword evidence="7" id="KW-0539">Nucleus</keyword>
<dbReference type="OrthoDB" id="341482at2759"/>
<dbReference type="GO" id="GO:0006406">
    <property type="term" value="P:mRNA export from nucleus"/>
    <property type="evidence" value="ECO:0000318"/>
    <property type="project" value="GO_Central"/>
</dbReference>
<dbReference type="GO" id="GO:0005643">
    <property type="term" value="C:nuclear pore"/>
    <property type="evidence" value="ECO:0000318"/>
    <property type="project" value="GO_Central"/>
</dbReference>
<dbReference type="GO" id="GO:0000055">
    <property type="term" value="P:ribosomal large subunit export from nucleus"/>
    <property type="evidence" value="ECO:0000318"/>
    <property type="project" value="GO_Central"/>
</dbReference>
<dbReference type="InterPro" id="IPR037700">
    <property type="entry name" value="NUP88/NUP82"/>
</dbReference>
<organism evidence="8 9">
    <name type="scientific">Zostera marina</name>
    <name type="common">Eelgrass</name>
    <dbReference type="NCBI Taxonomy" id="29655"/>
    <lineage>
        <taxon>Eukaryota</taxon>
        <taxon>Viridiplantae</taxon>
        <taxon>Streptophyta</taxon>
        <taxon>Embryophyta</taxon>
        <taxon>Tracheophyta</taxon>
        <taxon>Spermatophyta</taxon>
        <taxon>Magnoliopsida</taxon>
        <taxon>Liliopsida</taxon>
        <taxon>Zosteraceae</taxon>
        <taxon>Zostera</taxon>
    </lineage>
</organism>
<reference evidence="9" key="1">
    <citation type="journal article" date="2016" name="Nature">
        <title>The genome of the seagrass Zostera marina reveals angiosperm adaptation to the sea.</title>
        <authorList>
            <person name="Olsen J.L."/>
            <person name="Rouze P."/>
            <person name="Verhelst B."/>
            <person name="Lin Y.-C."/>
            <person name="Bayer T."/>
            <person name="Collen J."/>
            <person name="Dattolo E."/>
            <person name="De Paoli E."/>
            <person name="Dittami S."/>
            <person name="Maumus F."/>
            <person name="Michel G."/>
            <person name="Kersting A."/>
            <person name="Lauritano C."/>
            <person name="Lohaus R."/>
            <person name="Toepel M."/>
            <person name="Tonon T."/>
            <person name="Vanneste K."/>
            <person name="Amirebrahimi M."/>
            <person name="Brakel J."/>
            <person name="Bostroem C."/>
            <person name="Chovatia M."/>
            <person name="Grimwood J."/>
            <person name="Jenkins J.W."/>
            <person name="Jueterbock A."/>
            <person name="Mraz A."/>
            <person name="Stam W.T."/>
            <person name="Tice H."/>
            <person name="Bornberg-Bauer E."/>
            <person name="Green P.J."/>
            <person name="Pearson G.A."/>
            <person name="Procaccini G."/>
            <person name="Duarte C.M."/>
            <person name="Schmutz J."/>
            <person name="Reusch T.B.H."/>
            <person name="Van de Peer Y."/>
        </authorList>
    </citation>
    <scope>NUCLEOTIDE SEQUENCE [LARGE SCALE GENOMIC DNA]</scope>
    <source>
        <strain evidence="9">cv. Finnish</strain>
    </source>
</reference>
<dbReference type="AlphaFoldDB" id="A0A0K9PZ00"/>
<dbReference type="PANTHER" id="PTHR13257:SF0">
    <property type="entry name" value="NUCLEAR PORE COMPLEX PROTEIN NUP88"/>
    <property type="match status" value="1"/>
</dbReference>
<keyword evidence="4" id="KW-0653">Protein transport</keyword>
<dbReference type="OMA" id="LDDLCVM"/>
<dbReference type="STRING" id="29655.A0A0K9PZ00"/>
<sequence length="641" mass="73054">MHFGKNNGLRIIQASWHPYSRTHIGILSSDMVFRLYDLSSDFNKPEQEYYLEVIESNRYRNMTSSCPMAFSFGGEHLWDRFTVFILFSDGLIYILCPVVPFGSIFTWDCLVEIYEDANVFGLKSLNKKAVSNSWFAVNWLEATFPELPNKSTTMNNMPDGLISRPYSPMDASLTLQGPLRAFSYPPNEIPHDTDFNGWAVGLLYNLIGKDSILVIAWTNGQLQIEALADEVQPVWNTNTSPRLHVDSHGYTTRISMICESLYHSNHEISGVVWLGYPPSLLTLSTVDLTLSNTTISLYSDPSVPERIFCVHNEGIDSIILQFLPFSNSNSTTNETKPMKPTTVYPILDGCNGVYGFIAIMDSFGNLQVICITPLYDCFILDLKRWNQPLLLPIDIITNSKFSSLSNTGVLKLINGEILTGPKGVIVPESSSLLDLRVDSTEGQSALHRYTKLFQKHYANYAHKVYFELKQHGNHLKTILEEHHTRLQDANFILSNVEARHTSIHKRVNAAIQGFMILEQRLHNLRNLPGMKRKCLSKSEREFKNQLDRFASFELDAFHSSIESMNKRARRYIYSTRSSPTTSSRANLNYIDTKRRNQMMSLDNYADQLKLSLEKLSLVNSENSIKVKAIERALQKHEIDQK</sequence>
<dbReference type="GO" id="GO:0006606">
    <property type="term" value="P:protein import into nucleus"/>
    <property type="evidence" value="ECO:0000318"/>
    <property type="project" value="GO_Central"/>
</dbReference>
<evidence type="ECO:0000256" key="4">
    <source>
        <dbReference type="ARBA" id="ARBA00022927"/>
    </source>
</evidence>
<accession>A0A0K9PZ00</accession>
<comment type="caution">
    <text evidence="8">The sequence shown here is derived from an EMBL/GenBank/DDBJ whole genome shotgun (WGS) entry which is preliminary data.</text>
</comment>
<dbReference type="Proteomes" id="UP000036987">
    <property type="component" value="Unassembled WGS sequence"/>
</dbReference>
<evidence type="ECO:0000256" key="5">
    <source>
        <dbReference type="ARBA" id="ARBA00023010"/>
    </source>
</evidence>
<evidence type="ECO:0000256" key="7">
    <source>
        <dbReference type="ARBA" id="ARBA00023242"/>
    </source>
</evidence>
<protein>
    <submittedName>
        <fullName evidence="8">Nuclear pore complex protein-like protein</fullName>
    </submittedName>
</protein>
<dbReference type="GO" id="GO:0017056">
    <property type="term" value="F:structural constituent of nuclear pore"/>
    <property type="evidence" value="ECO:0007669"/>
    <property type="project" value="InterPro"/>
</dbReference>
<keyword evidence="2" id="KW-0813">Transport</keyword>
<keyword evidence="9" id="KW-1185">Reference proteome</keyword>
<name>A0A0K9PZ00_ZOSMR</name>
<evidence type="ECO:0000313" key="9">
    <source>
        <dbReference type="Proteomes" id="UP000036987"/>
    </source>
</evidence>
<dbReference type="PANTHER" id="PTHR13257">
    <property type="entry name" value="NUCLEOPORIN NUP84-RELATED"/>
    <property type="match status" value="1"/>
</dbReference>